<feature type="region of interest" description="Disordered" evidence="1">
    <location>
        <begin position="195"/>
        <end position="229"/>
    </location>
</feature>
<evidence type="ECO:0000313" key="4">
    <source>
        <dbReference type="Proteomes" id="UP001501444"/>
    </source>
</evidence>
<feature type="region of interest" description="Disordered" evidence="1">
    <location>
        <begin position="92"/>
        <end position="169"/>
    </location>
</feature>
<gene>
    <name evidence="3" type="ORF">GCM10010170_017150</name>
</gene>
<feature type="transmembrane region" description="Helical" evidence="2">
    <location>
        <begin position="62"/>
        <end position="84"/>
    </location>
</feature>
<dbReference type="RefSeq" id="WP_344611722.1">
    <property type="nucleotide sequence ID" value="NZ_BAAARV010000016.1"/>
</dbReference>
<proteinExistence type="predicted"/>
<organism evidence="3 4">
    <name type="scientific">Dactylosporangium salmoneum</name>
    <dbReference type="NCBI Taxonomy" id="53361"/>
    <lineage>
        <taxon>Bacteria</taxon>
        <taxon>Bacillati</taxon>
        <taxon>Actinomycetota</taxon>
        <taxon>Actinomycetes</taxon>
        <taxon>Micromonosporales</taxon>
        <taxon>Micromonosporaceae</taxon>
        <taxon>Dactylosporangium</taxon>
    </lineage>
</organism>
<keyword evidence="2" id="KW-1133">Transmembrane helix</keyword>
<keyword evidence="2" id="KW-0472">Membrane</keyword>
<feature type="transmembrane region" description="Helical" evidence="2">
    <location>
        <begin position="38"/>
        <end position="56"/>
    </location>
</feature>
<dbReference type="EMBL" id="BAAARV010000016">
    <property type="protein sequence ID" value="GAA2336609.1"/>
    <property type="molecule type" value="Genomic_DNA"/>
</dbReference>
<keyword evidence="4" id="KW-1185">Reference proteome</keyword>
<keyword evidence="2" id="KW-0812">Transmembrane</keyword>
<dbReference type="Proteomes" id="UP001501444">
    <property type="component" value="Unassembled WGS sequence"/>
</dbReference>
<accession>A0ABN3FT16</accession>
<comment type="caution">
    <text evidence="3">The sequence shown here is derived from an EMBL/GenBank/DDBJ whole genome shotgun (WGS) entry which is preliminary data.</text>
</comment>
<feature type="transmembrane region" description="Helical" evidence="2">
    <location>
        <begin position="12"/>
        <end position="31"/>
    </location>
</feature>
<evidence type="ECO:0000313" key="3">
    <source>
        <dbReference type="EMBL" id="GAA2336609.1"/>
    </source>
</evidence>
<evidence type="ECO:0000256" key="1">
    <source>
        <dbReference type="SAM" id="MobiDB-lite"/>
    </source>
</evidence>
<sequence length="229" mass="23745">MLDLTGTAGEPFRVAYLIVGLLVLGAAFLPGNGPLYRVASLLVGVVMSAFSVWDLLRGANHVTVGAAGLLPALGLLVIGAVGVVRTALARRSASAQLPPPRPHPAARQFGGPASYQPHPPHAYGRPASYQPHPPHAYARPASYQPHPPYAYGRPASYQPHPPHAHGSPVPAAYPAAPGYATVHAAYPAYPATGPASRREIAAQRTATQADPLAAVTPVPPRHRAAEPSA</sequence>
<name>A0ABN3FT16_9ACTN</name>
<reference evidence="3 4" key="1">
    <citation type="journal article" date="2019" name="Int. J. Syst. Evol. Microbiol.">
        <title>The Global Catalogue of Microorganisms (GCM) 10K type strain sequencing project: providing services to taxonomists for standard genome sequencing and annotation.</title>
        <authorList>
            <consortium name="The Broad Institute Genomics Platform"/>
            <consortium name="The Broad Institute Genome Sequencing Center for Infectious Disease"/>
            <person name="Wu L."/>
            <person name="Ma J."/>
        </authorList>
    </citation>
    <scope>NUCLEOTIDE SEQUENCE [LARGE SCALE GENOMIC DNA]</scope>
    <source>
        <strain evidence="3 4">JCM 3272</strain>
    </source>
</reference>
<evidence type="ECO:0000256" key="2">
    <source>
        <dbReference type="SAM" id="Phobius"/>
    </source>
</evidence>
<protein>
    <submittedName>
        <fullName evidence="3">Uncharacterized protein</fullName>
    </submittedName>
</protein>